<reference evidence="1" key="1">
    <citation type="submission" date="2021-02" db="EMBL/GenBank/DDBJ databases">
        <authorList>
            <person name="Nowell W R."/>
        </authorList>
    </citation>
    <scope>NUCLEOTIDE SEQUENCE</scope>
</reference>
<evidence type="ECO:0000313" key="2">
    <source>
        <dbReference type="EMBL" id="CAF3855881.1"/>
    </source>
</evidence>
<evidence type="ECO:0000313" key="3">
    <source>
        <dbReference type="Proteomes" id="UP000677228"/>
    </source>
</evidence>
<dbReference type="EMBL" id="CAJOBA010009636">
    <property type="protein sequence ID" value="CAF3855881.1"/>
    <property type="molecule type" value="Genomic_DNA"/>
</dbReference>
<organism evidence="1 3">
    <name type="scientific">Didymodactylos carnosus</name>
    <dbReference type="NCBI Taxonomy" id="1234261"/>
    <lineage>
        <taxon>Eukaryota</taxon>
        <taxon>Metazoa</taxon>
        <taxon>Spiralia</taxon>
        <taxon>Gnathifera</taxon>
        <taxon>Rotifera</taxon>
        <taxon>Eurotatoria</taxon>
        <taxon>Bdelloidea</taxon>
        <taxon>Philodinida</taxon>
        <taxon>Philodinidae</taxon>
        <taxon>Didymodactylos</taxon>
    </lineage>
</organism>
<sequence length="258" mass="28731">MSSTNWQNINYTLNDNIKAAAGLKFDLSKILTSEQHEIFKKYQEGANVTEEGSFFGFLTMIGHFCGNSFFLHYNSDSEEKCINLYSIIIGRSGSGKSNTIRVIKEAIMKVEKMFPNVYFKPVRIAEQEQEASSVISDLSLLGLRKHLASQNKILIHDEADNVLHGYGVFDSGNAKYSAEAALIIKAFDGIRDETRSTGSMSVTITRAKMSMLVATVGAKYNKLLKCWATVNGGLEGLHNRMIYQVLPSVEPTRPQEQV</sequence>
<proteinExistence type="predicted"/>
<dbReference type="AlphaFoldDB" id="A0A8S2EA88"/>
<dbReference type="Proteomes" id="UP000677228">
    <property type="component" value="Unassembled WGS sequence"/>
</dbReference>
<comment type="caution">
    <text evidence="1">The sequence shown here is derived from an EMBL/GenBank/DDBJ whole genome shotgun (WGS) entry which is preliminary data.</text>
</comment>
<dbReference type="Proteomes" id="UP000682733">
    <property type="component" value="Unassembled WGS sequence"/>
</dbReference>
<evidence type="ECO:0000313" key="1">
    <source>
        <dbReference type="EMBL" id="CAF1094354.1"/>
    </source>
</evidence>
<gene>
    <name evidence="1" type="ORF">OVA965_LOCUS18974</name>
    <name evidence="2" type="ORF">TMI583_LOCUS18989</name>
</gene>
<protein>
    <submittedName>
        <fullName evidence="1">Uncharacterized protein</fullName>
    </submittedName>
</protein>
<name>A0A8S2EA88_9BILA</name>
<accession>A0A8S2EA88</accession>
<dbReference type="EMBL" id="CAJNOK010009617">
    <property type="protein sequence ID" value="CAF1094354.1"/>
    <property type="molecule type" value="Genomic_DNA"/>
</dbReference>